<reference evidence="3 5" key="3">
    <citation type="submission" date="2019-07" db="EMBL/GenBank/DDBJ databases">
        <title>Whole genome shotgun sequence of Methylobacterium oxalidis NBRC 107715.</title>
        <authorList>
            <person name="Hosoyama A."/>
            <person name="Uohara A."/>
            <person name="Ohji S."/>
            <person name="Ichikawa N."/>
        </authorList>
    </citation>
    <scope>NUCLEOTIDE SEQUENCE [LARGE SCALE GENOMIC DNA]</scope>
    <source>
        <strain evidence="3 5">NBRC 107715</strain>
    </source>
</reference>
<comment type="caution">
    <text evidence="3">The sequence shown here is derived from an EMBL/GenBank/DDBJ whole genome shotgun (WGS) entry which is preliminary data.</text>
</comment>
<name>A0A512JDY0_9HYPH</name>
<dbReference type="Pfam" id="PF13340">
    <property type="entry name" value="DUF4096"/>
    <property type="match status" value="1"/>
</dbReference>
<dbReference type="InterPro" id="IPR025161">
    <property type="entry name" value="IS402-like_dom"/>
</dbReference>
<evidence type="ECO:0000259" key="2">
    <source>
        <dbReference type="Pfam" id="PF13340"/>
    </source>
</evidence>
<evidence type="ECO:0000313" key="4">
    <source>
        <dbReference type="EMBL" id="GLS66912.1"/>
    </source>
</evidence>
<organism evidence="3 5">
    <name type="scientific">Methylobacterium oxalidis</name>
    <dbReference type="NCBI Taxonomy" id="944322"/>
    <lineage>
        <taxon>Bacteria</taxon>
        <taxon>Pseudomonadati</taxon>
        <taxon>Pseudomonadota</taxon>
        <taxon>Alphaproteobacteria</taxon>
        <taxon>Hyphomicrobiales</taxon>
        <taxon>Methylobacteriaceae</taxon>
        <taxon>Methylobacterium</taxon>
    </lineage>
</organism>
<feature type="domain" description="Insertion element IS402-like" evidence="2">
    <location>
        <begin position="6"/>
        <end position="82"/>
    </location>
</feature>
<dbReference type="Proteomes" id="UP000321960">
    <property type="component" value="Unassembled WGS sequence"/>
</dbReference>
<gene>
    <name evidence="4" type="ORF">GCM10007888_52950</name>
    <name evidence="3" type="ORF">MOX02_61800</name>
</gene>
<sequence length="143" mass="15753">MAKPLLPDGLWAVIAPLLPPEPAKPKGGRPRTSDRAALTGILFVLRSGTPWELLPREMGCGSGMTCWRRLRDWQKAGVWDRLQQALLDRLGRQNGIDFSRASLDSASIAAKRGARRRARTRPIAASRARSATSSPMRRASLSR</sequence>
<reference evidence="4" key="1">
    <citation type="journal article" date="2014" name="Int. J. Syst. Evol. Microbiol.">
        <title>Complete genome of a new Firmicutes species belonging to the dominant human colonic microbiota ('Ruminococcus bicirculans') reveals two chromosomes and a selective capacity to utilize plant glucans.</title>
        <authorList>
            <consortium name="NISC Comparative Sequencing Program"/>
            <person name="Wegmann U."/>
            <person name="Louis P."/>
            <person name="Goesmann A."/>
            <person name="Henrissat B."/>
            <person name="Duncan S.H."/>
            <person name="Flint H.J."/>
        </authorList>
    </citation>
    <scope>NUCLEOTIDE SEQUENCE</scope>
    <source>
        <strain evidence="4">NBRC 107715</strain>
    </source>
</reference>
<protein>
    <recommendedName>
        <fullName evidence="2">Insertion element IS402-like domain-containing protein</fullName>
    </recommendedName>
</protein>
<dbReference type="PANTHER" id="PTHR46637:SF1">
    <property type="entry name" value="BLL5188 PROTEIN"/>
    <property type="match status" value="1"/>
</dbReference>
<accession>A0A512JDY0</accession>
<evidence type="ECO:0000313" key="5">
    <source>
        <dbReference type="Proteomes" id="UP000321960"/>
    </source>
</evidence>
<dbReference type="Proteomes" id="UP001156856">
    <property type="component" value="Unassembled WGS sequence"/>
</dbReference>
<dbReference type="AlphaFoldDB" id="A0A512JDY0"/>
<dbReference type="PANTHER" id="PTHR46637">
    <property type="entry name" value="TIS1421-TRANSPOSASE PROTEIN A"/>
    <property type="match status" value="1"/>
</dbReference>
<proteinExistence type="predicted"/>
<dbReference type="EMBL" id="BSPK01000108">
    <property type="protein sequence ID" value="GLS66912.1"/>
    <property type="molecule type" value="Genomic_DNA"/>
</dbReference>
<dbReference type="InterPro" id="IPR052909">
    <property type="entry name" value="Transposase_6_like"/>
</dbReference>
<feature type="region of interest" description="Disordered" evidence="1">
    <location>
        <begin position="109"/>
        <end position="143"/>
    </location>
</feature>
<reference evidence="6" key="2">
    <citation type="journal article" date="2019" name="Int. J. Syst. Evol. Microbiol.">
        <title>The Global Catalogue of Microorganisms (GCM) 10K type strain sequencing project: providing services to taxonomists for standard genome sequencing and annotation.</title>
        <authorList>
            <consortium name="The Broad Institute Genomics Platform"/>
            <consortium name="The Broad Institute Genome Sequencing Center for Infectious Disease"/>
            <person name="Wu L."/>
            <person name="Ma J."/>
        </authorList>
    </citation>
    <scope>NUCLEOTIDE SEQUENCE [LARGE SCALE GENOMIC DNA]</scope>
    <source>
        <strain evidence="6">NBRC 107715</strain>
    </source>
</reference>
<dbReference type="EMBL" id="BJZU01000321">
    <property type="protein sequence ID" value="GEP08142.1"/>
    <property type="molecule type" value="Genomic_DNA"/>
</dbReference>
<evidence type="ECO:0000313" key="3">
    <source>
        <dbReference type="EMBL" id="GEP08142.1"/>
    </source>
</evidence>
<feature type="compositionally biased region" description="Low complexity" evidence="1">
    <location>
        <begin position="121"/>
        <end position="143"/>
    </location>
</feature>
<reference evidence="4" key="4">
    <citation type="submission" date="2023-01" db="EMBL/GenBank/DDBJ databases">
        <title>Draft genome sequence of Methylobacterium oxalidis strain NBRC 107715.</title>
        <authorList>
            <person name="Sun Q."/>
            <person name="Mori K."/>
        </authorList>
    </citation>
    <scope>NUCLEOTIDE SEQUENCE</scope>
    <source>
        <strain evidence="4">NBRC 107715</strain>
    </source>
</reference>
<keyword evidence="6" id="KW-1185">Reference proteome</keyword>
<evidence type="ECO:0000313" key="6">
    <source>
        <dbReference type="Proteomes" id="UP001156856"/>
    </source>
</evidence>
<evidence type="ECO:0000256" key="1">
    <source>
        <dbReference type="SAM" id="MobiDB-lite"/>
    </source>
</evidence>